<dbReference type="GO" id="GO:0000974">
    <property type="term" value="C:Prp19 complex"/>
    <property type="evidence" value="ECO:0007669"/>
    <property type="project" value="TreeGrafter"/>
</dbReference>
<dbReference type="GO" id="GO:0071011">
    <property type="term" value="C:precatalytic spliceosome"/>
    <property type="evidence" value="ECO:0007669"/>
    <property type="project" value="TreeGrafter"/>
</dbReference>
<name>A0A922IED0_DERFA</name>
<reference evidence="8" key="2">
    <citation type="submission" date="2020-06" db="EMBL/GenBank/DDBJ databases">
        <authorList>
            <person name="Ji K."/>
            <person name="Li J."/>
        </authorList>
    </citation>
    <scope>NUCLEOTIDE SEQUENCE</scope>
    <source>
        <strain evidence="8">JKM2019</strain>
        <tissue evidence="8">Whole body</tissue>
    </source>
</reference>
<accession>A0A922IED0</accession>
<dbReference type="PANTHER" id="PTHR13296:SF0">
    <property type="entry name" value="PRE-MRNA-SPLICING FACTOR SPF27"/>
    <property type="match status" value="1"/>
</dbReference>
<comment type="subcellular location">
    <subcellularLocation>
        <location evidence="1">Nucleus</location>
    </subcellularLocation>
</comment>
<comment type="caution">
    <text evidence="9">The sequence shown here is derived from an EMBL/GenBank/DDBJ whole genome shotgun (WGS) entry which is preliminary data.</text>
</comment>
<dbReference type="PANTHER" id="PTHR13296">
    <property type="entry name" value="BCAS2 PROTEIN"/>
    <property type="match status" value="1"/>
</dbReference>
<organism evidence="9 10">
    <name type="scientific">Dermatophagoides farinae</name>
    <name type="common">American house dust mite</name>
    <dbReference type="NCBI Taxonomy" id="6954"/>
    <lineage>
        <taxon>Eukaryota</taxon>
        <taxon>Metazoa</taxon>
        <taxon>Ecdysozoa</taxon>
        <taxon>Arthropoda</taxon>
        <taxon>Chelicerata</taxon>
        <taxon>Arachnida</taxon>
        <taxon>Acari</taxon>
        <taxon>Acariformes</taxon>
        <taxon>Sarcoptiformes</taxon>
        <taxon>Astigmata</taxon>
        <taxon>Psoroptidia</taxon>
        <taxon>Analgoidea</taxon>
        <taxon>Pyroglyphidae</taxon>
        <taxon>Dermatophagoidinae</taxon>
        <taxon>Dermatophagoides</taxon>
    </lineage>
</organism>
<dbReference type="AlphaFoldDB" id="A0A922IED0"/>
<gene>
    <name evidence="9" type="primary">BCAS2</name>
    <name evidence="9" type="ORF">DERF_003765</name>
    <name evidence="8" type="ORF">HUG17_5642</name>
</gene>
<evidence type="ECO:0000313" key="8">
    <source>
        <dbReference type="EMBL" id="KAH7642595.1"/>
    </source>
</evidence>
<evidence type="ECO:0000256" key="3">
    <source>
        <dbReference type="ARBA" id="ARBA00014158"/>
    </source>
</evidence>
<comment type="similarity">
    <text evidence="2">Belongs to the SPF27 family.</text>
</comment>
<keyword evidence="5" id="KW-0747">Spliceosome</keyword>
<dbReference type="Pfam" id="PF05700">
    <property type="entry name" value="BCAS2"/>
    <property type="match status" value="1"/>
</dbReference>
<dbReference type="Proteomes" id="UP000828236">
    <property type="component" value="Unassembled WGS sequence"/>
</dbReference>
<evidence type="ECO:0000256" key="4">
    <source>
        <dbReference type="ARBA" id="ARBA00022664"/>
    </source>
</evidence>
<dbReference type="InterPro" id="IPR008409">
    <property type="entry name" value="SPF27"/>
</dbReference>
<proteinExistence type="inferred from homology"/>
<dbReference type="EMBL" id="ASGP02000001">
    <property type="protein sequence ID" value="KAH9529909.1"/>
    <property type="molecule type" value="Genomic_DNA"/>
</dbReference>
<evidence type="ECO:0000256" key="5">
    <source>
        <dbReference type="ARBA" id="ARBA00022728"/>
    </source>
</evidence>
<evidence type="ECO:0000256" key="1">
    <source>
        <dbReference type="ARBA" id="ARBA00004123"/>
    </source>
</evidence>
<dbReference type="GO" id="GO:0071013">
    <property type="term" value="C:catalytic step 2 spliceosome"/>
    <property type="evidence" value="ECO:0007669"/>
    <property type="project" value="TreeGrafter"/>
</dbReference>
<evidence type="ECO:0000313" key="9">
    <source>
        <dbReference type="EMBL" id="KAH9529909.1"/>
    </source>
</evidence>
<keyword evidence="10" id="KW-1185">Reference proteome</keyword>
<reference evidence="8" key="3">
    <citation type="journal article" date="2021" name="World Allergy Organ. J.">
        <title>Chromosome-level assembly of Dermatophagoides farinae genome and transcriptome reveals two novel allergens Der f 37 and Der f 39.</title>
        <authorList>
            <person name="Chen J."/>
            <person name="Cai Z."/>
            <person name="Fan D."/>
            <person name="Hu J."/>
            <person name="Hou Y."/>
            <person name="He Y."/>
            <person name="Zhang Z."/>
            <person name="Zhao Z."/>
            <person name="Gao P."/>
            <person name="Hu W."/>
            <person name="Sun J."/>
            <person name="Li J."/>
            <person name="Ji K."/>
        </authorList>
    </citation>
    <scope>NUCLEOTIDE SEQUENCE</scope>
    <source>
        <strain evidence="8">JKM2019</strain>
    </source>
</reference>
<dbReference type="Proteomes" id="UP000790347">
    <property type="component" value="Unassembled WGS sequence"/>
</dbReference>
<reference evidence="9" key="4">
    <citation type="journal article" date="2022" name="Res Sq">
        <title>Comparative Genomics Reveals Insights into the Divergent Evolution of Astigmatic Mites and Household Pest Adaptations.</title>
        <authorList>
            <person name="Xiong Q."/>
            <person name="Wan A.T.-Y."/>
            <person name="Liu X.-Y."/>
            <person name="Fung C.S.-H."/>
            <person name="Xiao X."/>
            <person name="Malainual N."/>
            <person name="Hou J."/>
            <person name="Wang L."/>
            <person name="Wang M."/>
            <person name="Yang K."/>
            <person name="Cui Y."/>
            <person name="Leung E."/>
            <person name="Nong W."/>
            <person name="Shin S.-K."/>
            <person name="Au S."/>
            <person name="Jeong K.Y."/>
            <person name="Chew F.T."/>
            <person name="Hui J."/>
            <person name="Leung T.F."/>
            <person name="Tungtrongchitr A."/>
            <person name="Zhong N."/>
            <person name="Liu Z."/>
            <person name="Tsui S."/>
        </authorList>
    </citation>
    <scope>NUCLEOTIDE SEQUENCE</scope>
    <source>
        <strain evidence="9">Derf</strain>
        <tissue evidence="9">Whole organism</tissue>
    </source>
</reference>
<dbReference type="EMBL" id="SDOV01000004">
    <property type="protein sequence ID" value="KAH7642595.1"/>
    <property type="molecule type" value="Genomic_DNA"/>
</dbReference>
<dbReference type="GO" id="GO:0006397">
    <property type="term" value="P:mRNA processing"/>
    <property type="evidence" value="ECO:0007669"/>
    <property type="project" value="UniProtKB-KW"/>
</dbReference>
<keyword evidence="4" id="KW-0507">mRNA processing</keyword>
<evidence type="ECO:0000256" key="2">
    <source>
        <dbReference type="ARBA" id="ARBA00010788"/>
    </source>
</evidence>
<evidence type="ECO:0000256" key="7">
    <source>
        <dbReference type="ARBA" id="ARBA00023242"/>
    </source>
</evidence>
<evidence type="ECO:0000256" key="6">
    <source>
        <dbReference type="ARBA" id="ARBA00023187"/>
    </source>
</evidence>
<dbReference type="OrthoDB" id="205794at2759"/>
<keyword evidence="7" id="KW-0539">Nucleus</keyword>
<evidence type="ECO:0000313" key="10">
    <source>
        <dbReference type="Proteomes" id="UP000790347"/>
    </source>
</evidence>
<dbReference type="GO" id="GO:0008380">
    <property type="term" value="P:RNA splicing"/>
    <property type="evidence" value="ECO:0007669"/>
    <property type="project" value="UniProtKB-KW"/>
</dbReference>
<keyword evidence="6" id="KW-0508">mRNA splicing</keyword>
<sequence>MYSDLVDALPYIDNEFNNSEVRLAVAQMVEDETKRYRPTKNYLESLPNLPTLDVNKFETDILRKEFERLNNGQSMEQLNMKRYELPSPSTGKLNDIWAWQECLENSFTQLEHQTIRIQNLELLTEYGTETSKMYNSIMTQLLARSKAHLEKIRKQIQDINLLRKNSQTQAGEQIKILEENWVSLVGKNYEIERACLQLETDLIKLQQQQKQNFQQKE</sequence>
<reference evidence="9" key="1">
    <citation type="submission" date="2013-05" db="EMBL/GenBank/DDBJ databases">
        <authorList>
            <person name="Yim A.K.Y."/>
            <person name="Chan T.F."/>
            <person name="Ji K.M."/>
            <person name="Liu X.Y."/>
            <person name="Zhou J.W."/>
            <person name="Li R.Q."/>
            <person name="Yang K.Y."/>
            <person name="Li J."/>
            <person name="Li M."/>
            <person name="Law P.T.W."/>
            <person name="Wu Y.L."/>
            <person name="Cai Z.L."/>
            <person name="Qin H."/>
            <person name="Bao Y."/>
            <person name="Leung R.K.K."/>
            <person name="Ng P.K.S."/>
            <person name="Zou J."/>
            <person name="Zhong X.J."/>
            <person name="Ran P.X."/>
            <person name="Zhong N.S."/>
            <person name="Liu Z.G."/>
            <person name="Tsui S.K.W."/>
        </authorList>
    </citation>
    <scope>NUCLEOTIDE SEQUENCE</scope>
    <source>
        <strain evidence="9">Derf</strain>
        <tissue evidence="9">Whole organism</tissue>
    </source>
</reference>
<protein>
    <recommendedName>
        <fullName evidence="3">Pre-mRNA-splicing factor SPF27</fullName>
    </recommendedName>
</protein>